<dbReference type="InterPro" id="IPR000308">
    <property type="entry name" value="14-3-3"/>
</dbReference>
<gene>
    <name evidence="4" type="ORF">niasHS_015334</name>
</gene>
<evidence type="ECO:0000313" key="4">
    <source>
        <dbReference type="EMBL" id="KAL3074504.1"/>
    </source>
</evidence>
<proteinExistence type="inferred from homology"/>
<comment type="caution">
    <text evidence="4">The sequence shown here is derived from an EMBL/GenBank/DDBJ whole genome shotgun (WGS) entry which is preliminary data.</text>
</comment>
<accession>A0ABD2I1W0</accession>
<dbReference type="InterPro" id="IPR023410">
    <property type="entry name" value="14-3-3_domain"/>
</dbReference>
<evidence type="ECO:0000313" key="5">
    <source>
        <dbReference type="Proteomes" id="UP001620645"/>
    </source>
</evidence>
<protein>
    <recommendedName>
        <fullName evidence="3">14-3-3 domain-containing protein</fullName>
    </recommendedName>
</protein>
<dbReference type="PIRSF" id="PIRSF000868">
    <property type="entry name" value="14-3-3"/>
    <property type="match status" value="1"/>
</dbReference>
<dbReference type="EMBL" id="JBICCN010000357">
    <property type="protein sequence ID" value="KAL3074504.1"/>
    <property type="molecule type" value="Genomic_DNA"/>
</dbReference>
<dbReference type="PRINTS" id="PR00305">
    <property type="entry name" value="1433ZETA"/>
</dbReference>
<reference evidence="4 5" key="1">
    <citation type="submission" date="2024-10" db="EMBL/GenBank/DDBJ databases">
        <authorList>
            <person name="Kim D."/>
        </authorList>
    </citation>
    <scope>NUCLEOTIDE SEQUENCE [LARGE SCALE GENOMIC DNA]</scope>
    <source>
        <strain evidence="4">Taebaek</strain>
    </source>
</reference>
<dbReference type="InterPro" id="IPR036815">
    <property type="entry name" value="14-3-3_dom_sf"/>
</dbReference>
<dbReference type="PANTHER" id="PTHR18860">
    <property type="entry name" value="14-3-3 PROTEIN"/>
    <property type="match status" value="1"/>
</dbReference>
<comment type="similarity">
    <text evidence="1">Belongs to the 14-3-3 family.</text>
</comment>
<dbReference type="SUPFAM" id="SSF48445">
    <property type="entry name" value="14-3-3 protein"/>
    <property type="match status" value="1"/>
</dbReference>
<dbReference type="AlphaFoldDB" id="A0ABD2I1W0"/>
<evidence type="ECO:0000256" key="1">
    <source>
        <dbReference type="ARBA" id="ARBA00006141"/>
    </source>
</evidence>
<dbReference type="Pfam" id="PF00244">
    <property type="entry name" value="14-3-3"/>
    <property type="match status" value="1"/>
</dbReference>
<sequence>MVTDSKEDLMFFARVCERARRYDDMTEAMQKMIQVDANLNSEERELLGTAYKGAITARRASWRSLCYAEQRVSLDLTDQQIQVAEEYRTKMESELLSICHDILGAINEMLLPKASDAEAKAFYLKMKGDYYRYMIEVAPGEERPAVMDLSKHAYQDGLEIATKEMKPSNPTRLGLAHNFALFHFEILKLPQEARQLAQKALDEAMAEIGANEVAGETDAVLQLIRDVLNAWKSKDFAADA</sequence>
<evidence type="ECO:0000256" key="2">
    <source>
        <dbReference type="PIRSR" id="PIRSR000868-1"/>
    </source>
</evidence>
<organism evidence="4 5">
    <name type="scientific">Heterodera schachtii</name>
    <name type="common">Sugarbeet cyst nematode worm</name>
    <name type="synonym">Tylenchus schachtii</name>
    <dbReference type="NCBI Taxonomy" id="97005"/>
    <lineage>
        <taxon>Eukaryota</taxon>
        <taxon>Metazoa</taxon>
        <taxon>Ecdysozoa</taxon>
        <taxon>Nematoda</taxon>
        <taxon>Chromadorea</taxon>
        <taxon>Rhabditida</taxon>
        <taxon>Tylenchina</taxon>
        <taxon>Tylenchomorpha</taxon>
        <taxon>Tylenchoidea</taxon>
        <taxon>Heteroderidae</taxon>
        <taxon>Heteroderinae</taxon>
        <taxon>Heterodera</taxon>
    </lineage>
</organism>
<dbReference type="Proteomes" id="UP001620645">
    <property type="component" value="Unassembled WGS sequence"/>
</dbReference>
<keyword evidence="5" id="KW-1185">Reference proteome</keyword>
<evidence type="ECO:0000259" key="3">
    <source>
        <dbReference type="SMART" id="SM00101"/>
    </source>
</evidence>
<feature type="domain" description="14-3-3" evidence="3">
    <location>
        <begin position="6"/>
        <end position="240"/>
    </location>
</feature>
<dbReference type="Gene3D" id="1.20.190.20">
    <property type="entry name" value="14-3-3 domain"/>
    <property type="match status" value="1"/>
</dbReference>
<feature type="site" description="Interaction with phosphoserine on interacting protein" evidence="2">
    <location>
        <position position="132"/>
    </location>
</feature>
<dbReference type="SMART" id="SM00101">
    <property type="entry name" value="14_3_3"/>
    <property type="match status" value="1"/>
</dbReference>
<dbReference type="CDD" id="cd08774">
    <property type="entry name" value="14-3-3"/>
    <property type="match status" value="1"/>
</dbReference>
<name>A0ABD2I1W0_HETSC</name>
<feature type="site" description="Interaction with phosphoserine on interacting protein" evidence="2">
    <location>
        <position position="59"/>
    </location>
</feature>